<dbReference type="Proteomes" id="UP000276133">
    <property type="component" value="Unassembled WGS sequence"/>
</dbReference>
<keyword evidence="3" id="KW-1185">Reference proteome</keyword>
<evidence type="ECO:0000256" key="1">
    <source>
        <dbReference type="SAM" id="Coils"/>
    </source>
</evidence>
<organism evidence="2 3">
    <name type="scientific">Brachionus plicatilis</name>
    <name type="common">Marine rotifer</name>
    <name type="synonym">Brachionus muelleri</name>
    <dbReference type="NCBI Taxonomy" id="10195"/>
    <lineage>
        <taxon>Eukaryota</taxon>
        <taxon>Metazoa</taxon>
        <taxon>Spiralia</taxon>
        <taxon>Gnathifera</taxon>
        <taxon>Rotifera</taxon>
        <taxon>Eurotatoria</taxon>
        <taxon>Monogononta</taxon>
        <taxon>Pseudotrocha</taxon>
        <taxon>Ploima</taxon>
        <taxon>Brachionidae</taxon>
        <taxon>Brachionus</taxon>
    </lineage>
</organism>
<reference evidence="2 3" key="1">
    <citation type="journal article" date="2018" name="Sci. Rep.">
        <title>Genomic signatures of local adaptation to the degree of environmental predictability in rotifers.</title>
        <authorList>
            <person name="Franch-Gras L."/>
            <person name="Hahn C."/>
            <person name="Garcia-Roger E.M."/>
            <person name="Carmona M.J."/>
            <person name="Serra M."/>
            <person name="Gomez A."/>
        </authorList>
    </citation>
    <scope>NUCLEOTIDE SEQUENCE [LARGE SCALE GENOMIC DNA]</scope>
    <source>
        <strain evidence="2">HYR1</strain>
    </source>
</reference>
<name>A0A3M7S8S7_BRAPC</name>
<proteinExistence type="predicted"/>
<evidence type="ECO:0000313" key="3">
    <source>
        <dbReference type="Proteomes" id="UP000276133"/>
    </source>
</evidence>
<comment type="caution">
    <text evidence="2">The sequence shown here is derived from an EMBL/GenBank/DDBJ whole genome shotgun (WGS) entry which is preliminary data.</text>
</comment>
<evidence type="ECO:0000313" key="2">
    <source>
        <dbReference type="EMBL" id="RNA32196.1"/>
    </source>
</evidence>
<feature type="coiled-coil region" evidence="1">
    <location>
        <begin position="160"/>
        <end position="187"/>
    </location>
</feature>
<accession>A0A3M7S8S7</accession>
<keyword evidence="1" id="KW-0175">Coiled coil</keyword>
<dbReference type="AlphaFoldDB" id="A0A3M7S8S7"/>
<gene>
    <name evidence="2" type="ORF">BpHYR1_054132</name>
</gene>
<sequence>MTFQNEVHLKNLEDSLSSAIKTKNELIFEIQEKDQRIIELQHDLNKLNHDLTEKDYHCRELEERLNSKKKPVGKNEFKLHKEYLKNELEKGDMNVKLANLNHDISCLLSAFHQAKKTGNFDLKNLNLKEISVEKIFEDEPKRVHFADTGANSTEYFKAELRHKEDLIDSLQQELKNLKNQYEGLINGVS</sequence>
<protein>
    <submittedName>
        <fullName evidence="2">Myosin-9-like isoform X2</fullName>
    </submittedName>
</protein>
<dbReference type="EMBL" id="REGN01001830">
    <property type="protein sequence ID" value="RNA32196.1"/>
    <property type="molecule type" value="Genomic_DNA"/>
</dbReference>